<protein>
    <submittedName>
        <fullName evidence="1">Uncharacterized protein</fullName>
    </submittedName>
</protein>
<name>A0A2U2DG77_9HYPH</name>
<dbReference type="OrthoDB" id="8456796at2"/>
<dbReference type="RefSeq" id="WP_109462225.1">
    <property type="nucleotide sequence ID" value="NZ_QFBC01000028.1"/>
</dbReference>
<keyword evidence="2" id="KW-1185">Reference proteome</keyword>
<evidence type="ECO:0000313" key="1">
    <source>
        <dbReference type="EMBL" id="PWE52302.1"/>
    </source>
</evidence>
<dbReference type="Proteomes" id="UP000245252">
    <property type="component" value="Unassembled WGS sequence"/>
</dbReference>
<dbReference type="EMBL" id="QFBC01000028">
    <property type="protein sequence ID" value="PWE52302.1"/>
    <property type="molecule type" value="Genomic_DNA"/>
</dbReference>
<evidence type="ECO:0000313" key="2">
    <source>
        <dbReference type="Proteomes" id="UP000245252"/>
    </source>
</evidence>
<comment type="caution">
    <text evidence="1">The sequence shown here is derived from an EMBL/GenBank/DDBJ whole genome shotgun (WGS) entry which is preliminary data.</text>
</comment>
<reference evidence="1 2" key="1">
    <citation type="submission" date="2018-05" db="EMBL/GenBank/DDBJ databases">
        <title>The draft genome of strain NS-104.</title>
        <authorList>
            <person name="Hang P."/>
            <person name="Jiang J."/>
        </authorList>
    </citation>
    <scope>NUCLEOTIDE SEQUENCE [LARGE SCALE GENOMIC DNA]</scope>
    <source>
        <strain evidence="1 2">NS-104</strain>
    </source>
</reference>
<gene>
    <name evidence="1" type="ORF">DEM27_31680</name>
</gene>
<accession>A0A2U2DG77</accession>
<sequence length="116" mass="12449">MTKDCIETSDRPIVAEQQRGGDDYKAWYEEAIEAANEAGYGPCSAAQAIRMLADELNLAEARVAAADLLRPIWAKGYTSDSIAAQSTSCALAELWKILGVSNQTEAVGKLRNLVAS</sequence>
<dbReference type="AlphaFoldDB" id="A0A2U2DG77"/>
<organism evidence="1 2">
    <name type="scientific">Metarhizobium album</name>
    <dbReference type="NCBI Taxonomy" id="2182425"/>
    <lineage>
        <taxon>Bacteria</taxon>
        <taxon>Pseudomonadati</taxon>
        <taxon>Pseudomonadota</taxon>
        <taxon>Alphaproteobacteria</taxon>
        <taxon>Hyphomicrobiales</taxon>
        <taxon>Rhizobiaceae</taxon>
        <taxon>Metarhizobium</taxon>
    </lineage>
</organism>
<proteinExistence type="predicted"/>